<comment type="caution">
    <text evidence="3">The sequence shown here is derived from an EMBL/GenBank/DDBJ whole genome shotgun (WGS) entry which is preliminary data.</text>
</comment>
<dbReference type="SUPFAM" id="SSF53756">
    <property type="entry name" value="UDP-Glycosyltransferase/glycogen phosphorylase"/>
    <property type="match status" value="1"/>
</dbReference>
<dbReference type="Proteomes" id="UP000310032">
    <property type="component" value="Unassembled WGS sequence"/>
</dbReference>
<dbReference type="PANTHER" id="PTHR12526:SF630">
    <property type="entry name" value="GLYCOSYLTRANSFERASE"/>
    <property type="match status" value="1"/>
</dbReference>
<dbReference type="EMBL" id="SRYM01000032">
    <property type="protein sequence ID" value="TGY56747.1"/>
    <property type="molecule type" value="Genomic_DNA"/>
</dbReference>
<name>A0A3L7ZUL6_PARDI</name>
<gene>
    <name evidence="3" type="ORF">D7V78_07035</name>
    <name evidence="4" type="ORF">E5342_11550</name>
</gene>
<dbReference type="Pfam" id="PF00534">
    <property type="entry name" value="Glycos_transf_1"/>
    <property type="match status" value="1"/>
</dbReference>
<evidence type="ECO:0000313" key="6">
    <source>
        <dbReference type="Proteomes" id="UP000310032"/>
    </source>
</evidence>
<sequence>MKILHVIDHLGIGGAQKLVCDLAQLQLAKGLSVSVLSLCKTDSFLEVELHKKGIKVDCVYKSIRSIYNPLTILKIHKYLNEADIVHVHLFPANYWCAFYKFFLNKKLKLITTEHNTNNRRRNKSYFKYIDRFIYGVYDAVVACSQKAQQTLEGYLNNSDKNKVLFISNGVPIASFQQAVGYDKAELYGVKDGVKVVTMVARVQEPKDQSTVIRCLKYLDEDIHASFVGDGVLREDCEFLAKKLGVAARCHFLGFRKDVSRIVKTSDINVLSSKWEGLSLSSVECMATGKPFIGTNVQGIKEIVTGAGLLFECGDEKGLATIIKRLLESKELYQSVSYSCYSRAKEYDILYTHNAYMNLYFEILNETIHE</sequence>
<dbReference type="GO" id="GO:0016757">
    <property type="term" value="F:glycosyltransferase activity"/>
    <property type="evidence" value="ECO:0007669"/>
    <property type="project" value="InterPro"/>
</dbReference>
<dbReference type="RefSeq" id="WP_121735607.1">
    <property type="nucleotide sequence ID" value="NZ_QXXG01000009.1"/>
</dbReference>
<evidence type="ECO:0000259" key="1">
    <source>
        <dbReference type="Pfam" id="PF00534"/>
    </source>
</evidence>
<dbReference type="OrthoDB" id="7560678at2"/>
<dbReference type="InterPro" id="IPR028098">
    <property type="entry name" value="Glyco_trans_4-like_N"/>
</dbReference>
<dbReference type="CDD" id="cd03811">
    <property type="entry name" value="GT4_GT28_WabH-like"/>
    <property type="match status" value="1"/>
</dbReference>
<evidence type="ECO:0000313" key="3">
    <source>
        <dbReference type="EMBL" id="RLT73983.1"/>
    </source>
</evidence>
<proteinExistence type="predicted"/>
<organism evidence="3 5">
    <name type="scientific">Parabacteroides distasonis</name>
    <dbReference type="NCBI Taxonomy" id="823"/>
    <lineage>
        <taxon>Bacteria</taxon>
        <taxon>Pseudomonadati</taxon>
        <taxon>Bacteroidota</taxon>
        <taxon>Bacteroidia</taxon>
        <taxon>Bacteroidales</taxon>
        <taxon>Tannerellaceae</taxon>
        <taxon>Parabacteroides</taxon>
    </lineage>
</organism>
<feature type="domain" description="Glycosyltransferase subfamily 4-like N-terminal" evidence="2">
    <location>
        <begin position="12"/>
        <end position="172"/>
    </location>
</feature>
<feature type="domain" description="Glycosyl transferase family 1" evidence="1">
    <location>
        <begin position="189"/>
        <end position="337"/>
    </location>
</feature>
<accession>A0A3L7ZUL6</accession>
<dbReference type="Proteomes" id="UP000278164">
    <property type="component" value="Unassembled WGS sequence"/>
</dbReference>
<evidence type="ECO:0000259" key="2">
    <source>
        <dbReference type="Pfam" id="PF13439"/>
    </source>
</evidence>
<dbReference type="InterPro" id="IPR001296">
    <property type="entry name" value="Glyco_trans_1"/>
</dbReference>
<dbReference type="Gene3D" id="3.40.50.2000">
    <property type="entry name" value="Glycogen Phosphorylase B"/>
    <property type="match status" value="2"/>
</dbReference>
<protein>
    <submittedName>
        <fullName evidence="3">Glycosyltransferase</fullName>
    </submittedName>
</protein>
<evidence type="ECO:0000313" key="5">
    <source>
        <dbReference type="Proteomes" id="UP000278164"/>
    </source>
</evidence>
<keyword evidence="3" id="KW-0808">Transferase</keyword>
<dbReference type="AlphaFoldDB" id="A0A3L7ZUL6"/>
<reference evidence="4 6" key="2">
    <citation type="submission" date="2019-04" db="EMBL/GenBank/DDBJ databases">
        <title>Microbes associate with the intestines of laboratory mice.</title>
        <authorList>
            <person name="Navarre W."/>
            <person name="Wong E."/>
            <person name="Huang K."/>
            <person name="Tropini C."/>
            <person name="Ng K."/>
            <person name="Yu B."/>
        </authorList>
    </citation>
    <scope>NUCLEOTIDE SEQUENCE [LARGE SCALE GENOMIC DNA]</scope>
    <source>
        <strain evidence="4 6">NM39_I3</strain>
    </source>
</reference>
<dbReference type="PANTHER" id="PTHR12526">
    <property type="entry name" value="GLYCOSYLTRANSFERASE"/>
    <property type="match status" value="1"/>
</dbReference>
<dbReference type="EMBL" id="RAYI01000011">
    <property type="protein sequence ID" value="RLT73983.1"/>
    <property type="molecule type" value="Genomic_DNA"/>
</dbReference>
<reference evidence="3 5" key="1">
    <citation type="submission" date="2018-09" db="EMBL/GenBank/DDBJ databases">
        <title>Murine metabolic-syndrome-specific gut microbial biobank.</title>
        <authorList>
            <person name="Liu C."/>
        </authorList>
    </citation>
    <scope>NUCLEOTIDE SEQUENCE [LARGE SCALE GENOMIC DNA]</scope>
    <source>
        <strain evidence="3 5">8-P5</strain>
    </source>
</reference>
<evidence type="ECO:0000313" key="4">
    <source>
        <dbReference type="EMBL" id="TGY56747.1"/>
    </source>
</evidence>
<dbReference type="Pfam" id="PF13439">
    <property type="entry name" value="Glyco_transf_4"/>
    <property type="match status" value="1"/>
</dbReference>